<feature type="coiled-coil region" evidence="1">
    <location>
        <begin position="155"/>
        <end position="189"/>
    </location>
</feature>
<feature type="non-terminal residue" evidence="5">
    <location>
        <position position="371"/>
    </location>
</feature>
<dbReference type="Pfam" id="PF00059">
    <property type="entry name" value="Lectin_C"/>
    <property type="match status" value="1"/>
</dbReference>
<keyword evidence="1" id="KW-0175">Coiled coil</keyword>
<dbReference type="PANTHER" id="PTHR22803">
    <property type="entry name" value="MANNOSE, PHOSPHOLIPASE, LECTIN RECEPTOR RELATED"/>
    <property type="match status" value="1"/>
</dbReference>
<dbReference type="InterPro" id="IPR001304">
    <property type="entry name" value="C-type_lectin-like"/>
</dbReference>
<proteinExistence type="predicted"/>
<dbReference type="EMBL" id="CAXKWB010003973">
    <property type="protein sequence ID" value="CAL4071326.1"/>
    <property type="molecule type" value="Genomic_DNA"/>
</dbReference>
<keyword evidence="3" id="KW-0732">Signal</keyword>
<dbReference type="Proteomes" id="UP001497623">
    <property type="component" value="Unassembled WGS sequence"/>
</dbReference>
<reference evidence="5 6" key="1">
    <citation type="submission" date="2024-05" db="EMBL/GenBank/DDBJ databases">
        <authorList>
            <person name="Wallberg A."/>
        </authorList>
    </citation>
    <scope>NUCLEOTIDE SEQUENCE [LARGE SCALE GENOMIC DNA]</scope>
</reference>
<evidence type="ECO:0000256" key="2">
    <source>
        <dbReference type="SAM" id="MobiDB-lite"/>
    </source>
</evidence>
<feature type="compositionally biased region" description="Polar residues" evidence="2">
    <location>
        <begin position="68"/>
        <end position="100"/>
    </location>
</feature>
<evidence type="ECO:0000259" key="4">
    <source>
        <dbReference type="PROSITE" id="PS50041"/>
    </source>
</evidence>
<name>A0AAV2Q944_MEGNR</name>
<dbReference type="InterPro" id="IPR016187">
    <property type="entry name" value="CTDL_fold"/>
</dbReference>
<protein>
    <recommendedName>
        <fullName evidence="4">C-type lectin domain-containing protein</fullName>
    </recommendedName>
</protein>
<dbReference type="CDD" id="cd00037">
    <property type="entry name" value="CLECT"/>
    <property type="match status" value="1"/>
</dbReference>
<dbReference type="SMART" id="SM00034">
    <property type="entry name" value="CLECT"/>
    <property type="match status" value="1"/>
</dbReference>
<feature type="region of interest" description="Disordered" evidence="2">
    <location>
        <begin position="21"/>
        <end position="118"/>
    </location>
</feature>
<dbReference type="Gene3D" id="3.10.100.10">
    <property type="entry name" value="Mannose-Binding Protein A, subunit A"/>
    <property type="match status" value="1"/>
</dbReference>
<evidence type="ECO:0000313" key="5">
    <source>
        <dbReference type="EMBL" id="CAL4071326.1"/>
    </source>
</evidence>
<feature type="signal peptide" evidence="3">
    <location>
        <begin position="1"/>
        <end position="23"/>
    </location>
</feature>
<dbReference type="PROSITE" id="PS50041">
    <property type="entry name" value="C_TYPE_LECTIN_2"/>
    <property type="match status" value="1"/>
</dbReference>
<feature type="chain" id="PRO_5043606938" description="C-type lectin domain-containing protein" evidence="3">
    <location>
        <begin position="24"/>
        <end position="371"/>
    </location>
</feature>
<sequence length="371" mass="42474">MISKLSTLLVLTSVFLSTQQPHSKKWPGFYKPNRSRNHPQNIPINPNRPANHPQNIPYMQSDHPESYFPQNNNNVYNMQRDSPSRSPRQNKLDRSQNSITPYEAKKVHSNNAVGAGSHDGHRMITRALWRIFDALMEKKDHTELYKRVNFVEEALKDMITADTKLEDEIDRLKDEMRSATSQVSTLAEEVGRLKMLNSRTQALEQWRDQRLSQGDQHTASNGLHMQLMESLTGAMLEICSQSSADYMKAGMDCYYLGTEERKGWHDARRHCRSLRGDLASPKDLAMLRSFLTNTQNRPEYVWVGGTMMSEGSWVWTSGSMSGKAIDMSKETWNDGVPSGDGICMGLYEGGSYRAYDYNCDEKDFFVCQFFP</sequence>
<gene>
    <name evidence="5" type="ORF">MNOR_LOCUS8505</name>
</gene>
<keyword evidence="6" id="KW-1185">Reference proteome</keyword>
<evidence type="ECO:0000256" key="1">
    <source>
        <dbReference type="SAM" id="Coils"/>
    </source>
</evidence>
<feature type="domain" description="C-type lectin" evidence="4">
    <location>
        <begin position="249"/>
        <end position="368"/>
    </location>
</feature>
<organism evidence="5 6">
    <name type="scientific">Meganyctiphanes norvegica</name>
    <name type="common">Northern krill</name>
    <name type="synonym">Thysanopoda norvegica</name>
    <dbReference type="NCBI Taxonomy" id="48144"/>
    <lineage>
        <taxon>Eukaryota</taxon>
        <taxon>Metazoa</taxon>
        <taxon>Ecdysozoa</taxon>
        <taxon>Arthropoda</taxon>
        <taxon>Crustacea</taxon>
        <taxon>Multicrustacea</taxon>
        <taxon>Malacostraca</taxon>
        <taxon>Eumalacostraca</taxon>
        <taxon>Eucarida</taxon>
        <taxon>Euphausiacea</taxon>
        <taxon>Euphausiidae</taxon>
        <taxon>Meganyctiphanes</taxon>
    </lineage>
</organism>
<dbReference type="SUPFAM" id="SSF56436">
    <property type="entry name" value="C-type lectin-like"/>
    <property type="match status" value="1"/>
</dbReference>
<evidence type="ECO:0000313" key="6">
    <source>
        <dbReference type="Proteomes" id="UP001497623"/>
    </source>
</evidence>
<comment type="caution">
    <text evidence="5">The sequence shown here is derived from an EMBL/GenBank/DDBJ whole genome shotgun (WGS) entry which is preliminary data.</text>
</comment>
<dbReference type="InterPro" id="IPR050111">
    <property type="entry name" value="C-type_lectin/snaclec_domain"/>
</dbReference>
<dbReference type="AlphaFoldDB" id="A0AAV2Q944"/>
<evidence type="ECO:0000256" key="3">
    <source>
        <dbReference type="SAM" id="SignalP"/>
    </source>
</evidence>
<dbReference type="InterPro" id="IPR016186">
    <property type="entry name" value="C-type_lectin-like/link_sf"/>
</dbReference>
<accession>A0AAV2Q944</accession>